<organism evidence="5 6">
    <name type="scientific">Plasticicumulans lactativorans</name>
    <dbReference type="NCBI Taxonomy" id="1133106"/>
    <lineage>
        <taxon>Bacteria</taxon>
        <taxon>Pseudomonadati</taxon>
        <taxon>Pseudomonadota</taxon>
        <taxon>Gammaproteobacteria</taxon>
        <taxon>Candidatus Competibacteraceae</taxon>
        <taxon>Plasticicumulans</taxon>
    </lineage>
</organism>
<dbReference type="CDD" id="cd16894">
    <property type="entry name" value="MltD-like"/>
    <property type="match status" value="1"/>
</dbReference>
<feature type="coiled-coil region" evidence="2">
    <location>
        <begin position="97"/>
        <end position="124"/>
    </location>
</feature>
<keyword evidence="2" id="KW-0175">Coiled coil</keyword>
<feature type="domain" description="Transglycosylase SLT" evidence="4">
    <location>
        <begin position="186"/>
        <end position="279"/>
    </location>
</feature>
<comment type="similarity">
    <text evidence="1">Belongs to the transglycosylase Slt family.</text>
</comment>
<dbReference type="InterPro" id="IPR008258">
    <property type="entry name" value="Transglycosylase_SLT_dom_1"/>
</dbReference>
<keyword evidence="6" id="KW-1185">Reference proteome</keyword>
<dbReference type="Pfam" id="PF01464">
    <property type="entry name" value="SLT"/>
    <property type="match status" value="1"/>
</dbReference>
<dbReference type="PROSITE" id="PS00922">
    <property type="entry name" value="TRANSGLYCOSYLASE"/>
    <property type="match status" value="1"/>
</dbReference>
<dbReference type="EMBL" id="SLWY01000011">
    <property type="protein sequence ID" value="TCO80919.1"/>
    <property type="molecule type" value="Genomic_DNA"/>
</dbReference>
<evidence type="ECO:0000313" key="5">
    <source>
        <dbReference type="EMBL" id="TCO80919.1"/>
    </source>
</evidence>
<proteinExistence type="inferred from homology"/>
<dbReference type="PANTHER" id="PTHR37423:SF2">
    <property type="entry name" value="MEMBRANE-BOUND LYTIC MUREIN TRANSGLYCOSYLASE C"/>
    <property type="match status" value="1"/>
</dbReference>
<accession>A0A4R2L9I7</accession>
<evidence type="ECO:0000259" key="4">
    <source>
        <dbReference type="Pfam" id="PF01464"/>
    </source>
</evidence>
<dbReference type="Proteomes" id="UP000295765">
    <property type="component" value="Unassembled WGS sequence"/>
</dbReference>
<evidence type="ECO:0000256" key="2">
    <source>
        <dbReference type="SAM" id="Coils"/>
    </source>
</evidence>
<dbReference type="GO" id="GO:0008933">
    <property type="term" value="F:peptidoglycan lytic transglycosylase activity"/>
    <property type="evidence" value="ECO:0007669"/>
    <property type="project" value="InterPro"/>
</dbReference>
<dbReference type="Gene3D" id="1.10.530.10">
    <property type="match status" value="1"/>
</dbReference>
<dbReference type="PROSITE" id="PS51257">
    <property type="entry name" value="PROKAR_LIPOPROTEIN"/>
    <property type="match status" value="1"/>
</dbReference>
<reference evidence="5 6" key="1">
    <citation type="submission" date="2019-03" db="EMBL/GenBank/DDBJ databases">
        <title>Genomic Encyclopedia of Type Strains, Phase IV (KMG-IV): sequencing the most valuable type-strain genomes for metagenomic binning, comparative biology and taxonomic classification.</title>
        <authorList>
            <person name="Goeker M."/>
        </authorList>
    </citation>
    <scope>NUCLEOTIDE SEQUENCE [LARGE SCALE GENOMIC DNA]</scope>
    <source>
        <strain evidence="5 6">DSM 25287</strain>
    </source>
</reference>
<comment type="caution">
    <text evidence="5">The sequence shown here is derived from an EMBL/GenBank/DDBJ whole genome shotgun (WGS) entry which is preliminary data.</text>
</comment>
<dbReference type="OrthoDB" id="9815002at2"/>
<name>A0A4R2L9I7_9GAMM</name>
<protein>
    <submittedName>
        <fullName evidence="5">Membrane-bound lytic murein transglycosylase D</fullName>
    </submittedName>
</protein>
<evidence type="ECO:0000313" key="6">
    <source>
        <dbReference type="Proteomes" id="UP000295765"/>
    </source>
</evidence>
<gene>
    <name evidence="5" type="ORF">EV699_111120</name>
</gene>
<sequence>MISVPRLRRLALALAAAVVLAACASVDTSSDPNARYVRAGPFPAPAELRAPVEFWKKVYSTWSLGQYALHDDRYLDLVYEVVDLPGGAREGLGDGDRQLLRERKAALEARLRELERKTVAGEALDDGEKKLRARIVASSAGAAGITGSAERLRAQRGIRERFKRGVEISGRYDSRFRGIFREAGVPEDLAYLPHVESSFQANARSSVGAAGIWQFMPSTARNYMVLHPATDERLDPVTAARGASRYLADAYQRLGDWALAITSYNHGVGGMARARSQYGSDFGRIVREYDGPSFGFASRNFYAQFLAAREIAGEPLVYFKEGLVMLKPLEGEQLQLDRPTSASHLASYYGISLDRLETLNPAWSSAAAGGRAMLPGGARIWVPNGTLAMLTASGRPTTPPELIAMADTPPRVVTPRKRTSTRVR</sequence>
<dbReference type="PANTHER" id="PTHR37423">
    <property type="entry name" value="SOLUBLE LYTIC MUREIN TRANSGLYCOSYLASE-RELATED"/>
    <property type="match status" value="1"/>
</dbReference>
<dbReference type="GO" id="GO:0000270">
    <property type="term" value="P:peptidoglycan metabolic process"/>
    <property type="evidence" value="ECO:0007669"/>
    <property type="project" value="InterPro"/>
</dbReference>
<dbReference type="SUPFAM" id="SSF53955">
    <property type="entry name" value="Lysozyme-like"/>
    <property type="match status" value="1"/>
</dbReference>
<evidence type="ECO:0000256" key="3">
    <source>
        <dbReference type="SAM" id="SignalP"/>
    </source>
</evidence>
<dbReference type="AlphaFoldDB" id="A0A4R2L9I7"/>
<dbReference type="InterPro" id="IPR000189">
    <property type="entry name" value="Transglyc_AS"/>
</dbReference>
<dbReference type="InterPro" id="IPR023346">
    <property type="entry name" value="Lysozyme-like_dom_sf"/>
</dbReference>
<dbReference type="RefSeq" id="WP_132542709.1">
    <property type="nucleotide sequence ID" value="NZ_SLWY01000011.1"/>
</dbReference>
<evidence type="ECO:0000256" key="1">
    <source>
        <dbReference type="ARBA" id="ARBA00007734"/>
    </source>
</evidence>
<feature type="chain" id="PRO_5020565827" evidence="3">
    <location>
        <begin position="25"/>
        <end position="424"/>
    </location>
</feature>
<feature type="signal peptide" evidence="3">
    <location>
        <begin position="1"/>
        <end position="24"/>
    </location>
</feature>
<dbReference type="GO" id="GO:0016020">
    <property type="term" value="C:membrane"/>
    <property type="evidence" value="ECO:0007669"/>
    <property type="project" value="InterPro"/>
</dbReference>
<keyword evidence="3" id="KW-0732">Signal</keyword>